<accession>A0AA38DP23</accession>
<gene>
    <name evidence="1" type="ORF">JAW44_001524</name>
</gene>
<reference evidence="1" key="1">
    <citation type="journal article" date="2018" name="Genome Biol.">
        <title>SKESA: strategic k-mer extension for scrupulous assemblies.</title>
        <authorList>
            <person name="Souvorov A."/>
            <person name="Agarwala R."/>
            <person name="Lipman D.J."/>
        </authorList>
    </citation>
    <scope>NUCLEOTIDE SEQUENCE</scope>
    <source>
        <strain evidence="1">RS189</strain>
    </source>
</reference>
<dbReference type="AlphaFoldDB" id="A0AA38DP23"/>
<dbReference type="InterPro" id="IPR051698">
    <property type="entry name" value="Transposase_11-like"/>
</dbReference>
<comment type="caution">
    <text evidence="1">The sequence shown here is derived from an EMBL/GenBank/DDBJ whole genome shotgun (WGS) entry which is preliminary data.</text>
</comment>
<dbReference type="EMBL" id="DACUGV010000002">
    <property type="protein sequence ID" value="HAT7591807.1"/>
    <property type="molecule type" value="Genomic_DNA"/>
</dbReference>
<proteinExistence type="predicted"/>
<dbReference type="PANTHER" id="PTHR30298:SF0">
    <property type="entry name" value="PROTEIN YBFL-RELATED"/>
    <property type="match status" value="1"/>
</dbReference>
<dbReference type="PANTHER" id="PTHR30298">
    <property type="entry name" value="H REPEAT-ASSOCIATED PREDICTED TRANSPOSASE"/>
    <property type="match status" value="1"/>
</dbReference>
<evidence type="ECO:0008006" key="3">
    <source>
        <dbReference type="Google" id="ProtNLM"/>
    </source>
</evidence>
<organism evidence="1 2">
    <name type="scientific">Citrobacter werkmanii</name>
    <dbReference type="NCBI Taxonomy" id="67827"/>
    <lineage>
        <taxon>Bacteria</taxon>
        <taxon>Pseudomonadati</taxon>
        <taxon>Pseudomonadota</taxon>
        <taxon>Gammaproteobacteria</taxon>
        <taxon>Enterobacterales</taxon>
        <taxon>Enterobacteriaceae</taxon>
        <taxon>Citrobacter</taxon>
        <taxon>Citrobacter freundii complex</taxon>
    </lineage>
</organism>
<sequence>MHWIMDVSLKAEACQIYRENAAENLAGLRHMALNMMREEDTKISIPIKQKRCMMNPALLKRVLIAGSTSVDKKQALMRTPCRLHSNTVTLLTVLNIPVL</sequence>
<name>A0AA38DP23_9ENTR</name>
<evidence type="ECO:0000313" key="2">
    <source>
        <dbReference type="Proteomes" id="UP000867745"/>
    </source>
</evidence>
<evidence type="ECO:0000313" key="1">
    <source>
        <dbReference type="EMBL" id="HAT7591807.1"/>
    </source>
</evidence>
<protein>
    <recommendedName>
        <fullName evidence="3">Transposase</fullName>
    </recommendedName>
</protein>
<reference evidence="1" key="2">
    <citation type="submission" date="2020-11" db="EMBL/GenBank/DDBJ databases">
        <authorList>
            <consortium name="NCBI Pathogen Detection Project"/>
        </authorList>
    </citation>
    <scope>NUCLEOTIDE SEQUENCE</scope>
    <source>
        <strain evidence="1">RS189</strain>
    </source>
</reference>
<dbReference type="Proteomes" id="UP000867745">
    <property type="component" value="Unassembled WGS sequence"/>
</dbReference>